<dbReference type="Gene3D" id="3.30.700.10">
    <property type="entry name" value="Glycoprotein, Type 4 Pilin"/>
    <property type="match status" value="1"/>
</dbReference>
<dbReference type="Pfam" id="PF07963">
    <property type="entry name" value="N_methyl"/>
    <property type="match status" value="1"/>
</dbReference>
<comment type="caution">
    <text evidence="4">The sequence shown here is derived from an EMBL/GenBank/DDBJ whole genome shotgun (WGS) entry which is preliminary data.</text>
</comment>
<dbReference type="PRINTS" id="PR00813">
    <property type="entry name" value="BCTERIALGSPG"/>
</dbReference>
<gene>
    <name evidence="4" type="ORF">METUNv1_00714</name>
</gene>
<protein>
    <submittedName>
        <fullName evidence="4">N-terminal methylation site protein</fullName>
    </submittedName>
</protein>
<feature type="region of interest" description="Disordered" evidence="2">
    <location>
        <begin position="104"/>
        <end position="128"/>
    </location>
</feature>
<evidence type="ECO:0000256" key="3">
    <source>
        <dbReference type="SAM" id="Phobius"/>
    </source>
</evidence>
<dbReference type="GO" id="GO:0015627">
    <property type="term" value="C:type II protein secretion system complex"/>
    <property type="evidence" value="ECO:0007669"/>
    <property type="project" value="InterPro"/>
</dbReference>
<keyword evidence="3" id="KW-0812">Transmembrane</keyword>
<keyword evidence="5" id="KW-1185">Reference proteome</keyword>
<dbReference type="NCBIfam" id="TIGR02532">
    <property type="entry name" value="IV_pilin_GFxxxE"/>
    <property type="match status" value="1"/>
</dbReference>
<organism evidence="4 5">
    <name type="scientific">Methyloversatilis universalis (strain ATCC BAA-1314 / DSM 25237 / JCM 13912 / CCUG 52030 / FAM5)</name>
    <dbReference type="NCBI Taxonomy" id="1000565"/>
    <lineage>
        <taxon>Bacteria</taxon>
        <taxon>Pseudomonadati</taxon>
        <taxon>Pseudomonadota</taxon>
        <taxon>Betaproteobacteria</taxon>
        <taxon>Nitrosomonadales</taxon>
        <taxon>Sterolibacteriaceae</taxon>
        <taxon>Methyloversatilis</taxon>
    </lineage>
</organism>
<dbReference type="STRING" id="1000565.METUNv1_00714"/>
<dbReference type="OrthoDB" id="9795612at2"/>
<evidence type="ECO:0000256" key="1">
    <source>
        <dbReference type="ARBA" id="ARBA00022481"/>
    </source>
</evidence>
<accession>F5R994</accession>
<dbReference type="InterPro" id="IPR000983">
    <property type="entry name" value="Bac_GSPG_pilin"/>
</dbReference>
<evidence type="ECO:0000256" key="2">
    <source>
        <dbReference type="SAM" id="MobiDB-lite"/>
    </source>
</evidence>
<evidence type="ECO:0000313" key="5">
    <source>
        <dbReference type="Proteomes" id="UP000005019"/>
    </source>
</evidence>
<reference evidence="4 5" key="1">
    <citation type="journal article" date="2011" name="J. Bacteriol.">
        <title>Genome sequence of Methyloversatilis universalis FAM5T, a methylotrophic representative of the order Rhodocyclales.</title>
        <authorList>
            <person name="Kittichotirat W."/>
            <person name="Good N.M."/>
            <person name="Hall R."/>
            <person name="Bringel F."/>
            <person name="Lajus A."/>
            <person name="Medigue C."/>
            <person name="Smalley N.E."/>
            <person name="Beck D."/>
            <person name="Bumgarner R."/>
            <person name="Vuilleumier S."/>
            <person name="Kalyuzhnaya M.G."/>
        </authorList>
    </citation>
    <scope>NUCLEOTIDE SEQUENCE [LARGE SCALE GENOMIC DNA]</scope>
    <source>
        <strain evidence="5">ATCC BAA-1314 / JCM 13912 / FAM5</strain>
    </source>
</reference>
<evidence type="ECO:0000313" key="4">
    <source>
        <dbReference type="EMBL" id="EGK72885.1"/>
    </source>
</evidence>
<dbReference type="eggNOG" id="COG2165">
    <property type="taxonomic scope" value="Bacteria"/>
</dbReference>
<keyword evidence="1" id="KW-0488">Methylation</keyword>
<dbReference type="GO" id="GO:0015628">
    <property type="term" value="P:protein secretion by the type II secretion system"/>
    <property type="evidence" value="ECO:0007669"/>
    <property type="project" value="InterPro"/>
</dbReference>
<proteinExistence type="predicted"/>
<keyword evidence="3" id="KW-1133">Transmembrane helix</keyword>
<keyword evidence="3" id="KW-0472">Membrane</keyword>
<name>F5R994_METUF</name>
<dbReference type="AlphaFoldDB" id="F5R994"/>
<dbReference type="RefSeq" id="WP_008058890.1">
    <property type="nucleotide sequence ID" value="NZ_AFHG01000030.1"/>
</dbReference>
<dbReference type="Proteomes" id="UP000005019">
    <property type="component" value="Unassembled WGS sequence"/>
</dbReference>
<dbReference type="InterPro" id="IPR045584">
    <property type="entry name" value="Pilin-like"/>
</dbReference>
<dbReference type="SUPFAM" id="SSF54523">
    <property type="entry name" value="Pili subunits"/>
    <property type="match status" value="1"/>
</dbReference>
<feature type="transmembrane region" description="Helical" evidence="3">
    <location>
        <begin position="12"/>
        <end position="34"/>
    </location>
</feature>
<dbReference type="EMBL" id="AFHG01000030">
    <property type="protein sequence ID" value="EGK72885.1"/>
    <property type="molecule type" value="Genomic_DNA"/>
</dbReference>
<dbReference type="InterPro" id="IPR012902">
    <property type="entry name" value="N_methyl_site"/>
</dbReference>
<sequence>MSRFSRARAFTLIELLVVMAIIAVLLTIAAPRYFEHLDRSKEATLKQTLSVTRDAIDKFRGDRGAWPQSLQELVERQYLRRLPFDPVTDSSETWILVPPRDAATESGVADLKSGAEGQSRDGVPYADF</sequence>